<dbReference type="Gene3D" id="1.10.10.60">
    <property type="entry name" value="Homeodomain-like"/>
    <property type="match status" value="1"/>
</dbReference>
<feature type="domain" description="Integrase catalytic" evidence="2">
    <location>
        <begin position="229"/>
        <end position="392"/>
    </location>
</feature>
<dbReference type="GO" id="GO:0004803">
    <property type="term" value="F:transposase activity"/>
    <property type="evidence" value="ECO:0007669"/>
    <property type="project" value="InterPro"/>
</dbReference>
<dbReference type="InterPro" id="IPR012337">
    <property type="entry name" value="RNaseH-like_sf"/>
</dbReference>
<feature type="coiled-coil region" evidence="1">
    <location>
        <begin position="72"/>
        <end position="99"/>
    </location>
</feature>
<dbReference type="InterPro" id="IPR002514">
    <property type="entry name" value="Transposase_8"/>
</dbReference>
<dbReference type="GO" id="GO:0003677">
    <property type="term" value="F:DNA binding"/>
    <property type="evidence" value="ECO:0007669"/>
    <property type="project" value="InterPro"/>
</dbReference>
<dbReference type="InterPro" id="IPR025948">
    <property type="entry name" value="HTH-like_dom"/>
</dbReference>
<name>A0A515D7T6_9BURK</name>
<keyword evidence="4" id="KW-1185">Reference proteome</keyword>
<dbReference type="InterPro" id="IPR036397">
    <property type="entry name" value="RNaseH_sf"/>
</dbReference>
<proteinExistence type="predicted"/>
<reference evidence="3 4" key="1">
    <citation type="submission" date="2019-01" db="EMBL/GenBank/DDBJ databases">
        <title>Genomic insights into a novel species Rhodoferax sp.</title>
        <authorList>
            <person name="Jin L."/>
        </authorList>
    </citation>
    <scope>NUCLEOTIDE SEQUENCE [LARGE SCALE GENOMIC DNA]</scope>
    <source>
        <strain evidence="3 4">CHu59-6-5</strain>
    </source>
</reference>
<evidence type="ECO:0000256" key="1">
    <source>
        <dbReference type="SAM" id="Coils"/>
    </source>
</evidence>
<organism evidence="3 4">
    <name type="scientific">Rhodoferax sediminis</name>
    <dbReference type="NCBI Taxonomy" id="2509614"/>
    <lineage>
        <taxon>Bacteria</taxon>
        <taxon>Pseudomonadati</taxon>
        <taxon>Pseudomonadota</taxon>
        <taxon>Betaproteobacteria</taxon>
        <taxon>Burkholderiales</taxon>
        <taxon>Comamonadaceae</taxon>
        <taxon>Rhodoferax</taxon>
    </lineage>
</organism>
<dbReference type="OrthoDB" id="5365969at2"/>
<dbReference type="PANTHER" id="PTHR46889:SF4">
    <property type="entry name" value="TRANSPOSASE INSO FOR INSERTION SEQUENCE ELEMENT IS911B-RELATED"/>
    <property type="match status" value="1"/>
</dbReference>
<evidence type="ECO:0000313" key="3">
    <source>
        <dbReference type="EMBL" id="QDL36458.1"/>
    </source>
</evidence>
<dbReference type="InterPro" id="IPR050900">
    <property type="entry name" value="Transposase_IS3/IS150/IS904"/>
</dbReference>
<dbReference type="SUPFAM" id="SSF46689">
    <property type="entry name" value="Homeodomain-like"/>
    <property type="match status" value="1"/>
</dbReference>
<dbReference type="GO" id="GO:0015074">
    <property type="term" value="P:DNA integration"/>
    <property type="evidence" value="ECO:0007669"/>
    <property type="project" value="InterPro"/>
</dbReference>
<dbReference type="EMBL" id="CP035503">
    <property type="protein sequence ID" value="QDL36458.1"/>
    <property type="molecule type" value="Genomic_DNA"/>
</dbReference>
<keyword evidence="1" id="KW-0175">Coiled coil</keyword>
<evidence type="ECO:0000259" key="2">
    <source>
        <dbReference type="PROSITE" id="PS50994"/>
    </source>
</evidence>
<dbReference type="AlphaFoldDB" id="A0A515D7T6"/>
<dbReference type="SUPFAM" id="SSF53098">
    <property type="entry name" value="Ribonuclease H-like"/>
    <property type="match status" value="1"/>
</dbReference>
<dbReference type="InterPro" id="IPR048020">
    <property type="entry name" value="Transpos_IS3"/>
</dbReference>
<accession>A0A515D7T6</accession>
<dbReference type="Pfam" id="PF01527">
    <property type="entry name" value="HTH_Tnp_1"/>
    <property type="match status" value="1"/>
</dbReference>
<dbReference type="InterPro" id="IPR009057">
    <property type="entry name" value="Homeodomain-like_sf"/>
</dbReference>
<evidence type="ECO:0000313" key="4">
    <source>
        <dbReference type="Proteomes" id="UP000316798"/>
    </source>
</evidence>
<dbReference type="KEGG" id="rhf:EUB48_03470"/>
<dbReference type="Proteomes" id="UP000316798">
    <property type="component" value="Chromosome"/>
</dbReference>
<dbReference type="NCBIfam" id="NF033516">
    <property type="entry name" value="transpos_IS3"/>
    <property type="match status" value="1"/>
</dbReference>
<dbReference type="Gene3D" id="3.30.420.10">
    <property type="entry name" value="Ribonuclease H-like superfamily/Ribonuclease H"/>
    <property type="match status" value="1"/>
</dbReference>
<dbReference type="Pfam" id="PF13276">
    <property type="entry name" value="HTH_21"/>
    <property type="match status" value="1"/>
</dbReference>
<dbReference type="PANTHER" id="PTHR46889">
    <property type="entry name" value="TRANSPOSASE INSF FOR INSERTION SEQUENCE IS3B-RELATED"/>
    <property type="match status" value="1"/>
</dbReference>
<dbReference type="Pfam" id="PF00665">
    <property type="entry name" value="rve"/>
    <property type="match status" value="1"/>
</dbReference>
<dbReference type="PROSITE" id="PS50994">
    <property type="entry name" value="INTEGRASE"/>
    <property type="match status" value="1"/>
</dbReference>
<dbReference type="InterPro" id="IPR001584">
    <property type="entry name" value="Integrase_cat-core"/>
</dbReference>
<protein>
    <submittedName>
        <fullName evidence="3">IS3 family transposase</fullName>
    </submittedName>
</protein>
<gene>
    <name evidence="3" type="ORF">EUB48_03470</name>
</gene>
<dbReference type="GO" id="GO:0006313">
    <property type="term" value="P:DNA transposition"/>
    <property type="evidence" value="ECO:0007669"/>
    <property type="project" value="InterPro"/>
</dbReference>
<dbReference type="RefSeq" id="WP_142817632.1">
    <property type="nucleotide sequence ID" value="NZ_CP035503.1"/>
</dbReference>
<sequence>MRDKKLPKRQYTDEFKIEAIRLAESVGGHQAARRLGVPVATLGNWSRRRRAAGTPAPEVAVAGAAMPTRRPVSELEAENSRLRRELADAKLDVEILRKGDGVLCQGVAMKYAWIENHRDEYTVSRLCRVLSVSRTGYCQWRVRPPSPRALANEALDAKVAVLHRDSRRSYGRARITQQLHQQGEYVSAERVRRSLQRQGLRPVYRRAYVVTTDSAHRLPLAPNLLDRRFDGWPSNKAWVADITYVATGEGWLYLAAVMDLASRRIVGWSMSETIDAKLVCAALRSAYWQRKPEPGLLVHTDRGSQYASHEYRHLTAQFGITMSMSRKGNAWDNAAMESFFKTLKVERIYQVRYDTRAQARLDIVDWIEGFYNRVRIHSANGYLAPVVMESSLMAA</sequence>
<dbReference type="Pfam" id="PF13333">
    <property type="entry name" value="rve_2"/>
    <property type="match status" value="1"/>
</dbReference>